<dbReference type="EnsemblPlants" id="PNT63087">
    <property type="protein sequence ID" value="PNT63087"/>
    <property type="gene ID" value="BRADI_4g11272v3"/>
</dbReference>
<evidence type="ECO:0000313" key="4">
    <source>
        <dbReference type="EnsemblPlants" id="PNT63087"/>
    </source>
</evidence>
<dbReference type="Gramene" id="PNT63087">
    <property type="protein sequence ID" value="PNT63087"/>
    <property type="gene ID" value="BRADI_4g11272v3"/>
</dbReference>
<dbReference type="InParanoid" id="I1IJQ1"/>
<gene>
    <name evidence="3" type="ORF">BRADI_4g11272v3</name>
</gene>
<dbReference type="AlphaFoldDB" id="I1IJQ1"/>
<evidence type="ECO:0000256" key="2">
    <source>
        <dbReference type="SAM" id="SignalP"/>
    </source>
</evidence>
<feature type="region of interest" description="Disordered" evidence="1">
    <location>
        <begin position="33"/>
        <end position="85"/>
    </location>
</feature>
<evidence type="ECO:0008006" key="6">
    <source>
        <dbReference type="Google" id="ProtNLM"/>
    </source>
</evidence>
<reference evidence="4" key="3">
    <citation type="submission" date="2018-08" db="UniProtKB">
        <authorList>
            <consortium name="EnsemblPlants"/>
        </authorList>
    </citation>
    <scope>IDENTIFICATION</scope>
    <source>
        <strain evidence="4">cv. Bd21</strain>
    </source>
</reference>
<keyword evidence="5" id="KW-1185">Reference proteome</keyword>
<protein>
    <recommendedName>
        <fullName evidence="6">TNFR-Cys domain-containing protein</fullName>
    </recommendedName>
</protein>
<reference evidence="3 4" key="1">
    <citation type="journal article" date="2010" name="Nature">
        <title>Genome sequencing and analysis of the model grass Brachypodium distachyon.</title>
        <authorList>
            <consortium name="International Brachypodium Initiative"/>
        </authorList>
    </citation>
    <scope>NUCLEOTIDE SEQUENCE [LARGE SCALE GENOMIC DNA]</scope>
    <source>
        <strain evidence="3 4">Bd21</strain>
    </source>
</reference>
<evidence type="ECO:0000313" key="3">
    <source>
        <dbReference type="EMBL" id="PNT63087.1"/>
    </source>
</evidence>
<accession>I1IJQ1</accession>
<dbReference type="STRING" id="15368.I1IJQ1"/>
<dbReference type="EMBL" id="CM000883">
    <property type="protein sequence ID" value="PNT63087.1"/>
    <property type="molecule type" value="Genomic_DNA"/>
</dbReference>
<reference evidence="3" key="2">
    <citation type="submission" date="2017-06" db="EMBL/GenBank/DDBJ databases">
        <title>WGS assembly of Brachypodium distachyon.</title>
        <authorList>
            <consortium name="The International Brachypodium Initiative"/>
            <person name="Lucas S."/>
            <person name="Harmon-Smith M."/>
            <person name="Lail K."/>
            <person name="Tice H."/>
            <person name="Grimwood J."/>
            <person name="Bruce D."/>
            <person name="Barry K."/>
            <person name="Shu S."/>
            <person name="Lindquist E."/>
            <person name="Wang M."/>
            <person name="Pitluck S."/>
            <person name="Vogel J.P."/>
            <person name="Garvin D.F."/>
            <person name="Mockler T.C."/>
            <person name="Schmutz J."/>
            <person name="Rokhsar D."/>
            <person name="Bevan M.W."/>
        </authorList>
    </citation>
    <scope>NUCLEOTIDE SEQUENCE</scope>
    <source>
        <strain evidence="3">Bd21</strain>
    </source>
</reference>
<dbReference type="OMA" id="ACDEKCQ"/>
<dbReference type="eggNOG" id="ENOG502R4C4">
    <property type="taxonomic scope" value="Eukaryota"/>
</dbReference>
<keyword evidence="2" id="KW-0732">Signal</keyword>
<sequence>MASSVSALALKVAAIAAALAMLAVPSLGRCPSLGPAPPPPMQASTPPPPPAYASPPPPAYASPPPRPLPTSPPPTPLPPAAQPAPAPGPGPMISCNDCHIQCSSPCIGTISSKCSYYCDYKSRCDRCMTEVTKDCKARGKCADGSCDCETVASSSCSSDCNGWFCGNCSDGLSKECGQNCARDCHAHGCVGN</sequence>
<evidence type="ECO:0000313" key="5">
    <source>
        <dbReference type="Proteomes" id="UP000008810"/>
    </source>
</evidence>
<name>I1IJQ1_BRADI</name>
<dbReference type="HOGENOM" id="CLU_1436283_0_0_1"/>
<feature type="compositionally biased region" description="Pro residues" evidence="1">
    <location>
        <begin position="34"/>
        <end position="85"/>
    </location>
</feature>
<organism evidence="4">
    <name type="scientific">Brachypodium distachyon</name>
    <name type="common">Purple false brome</name>
    <name type="synonym">Trachynia distachya</name>
    <dbReference type="NCBI Taxonomy" id="15368"/>
    <lineage>
        <taxon>Eukaryota</taxon>
        <taxon>Viridiplantae</taxon>
        <taxon>Streptophyta</taxon>
        <taxon>Embryophyta</taxon>
        <taxon>Tracheophyta</taxon>
        <taxon>Spermatophyta</taxon>
        <taxon>Magnoliopsida</taxon>
        <taxon>Liliopsida</taxon>
        <taxon>Poales</taxon>
        <taxon>Poaceae</taxon>
        <taxon>BOP clade</taxon>
        <taxon>Pooideae</taxon>
        <taxon>Stipodae</taxon>
        <taxon>Brachypodieae</taxon>
        <taxon>Brachypodium</taxon>
    </lineage>
</organism>
<dbReference type="Proteomes" id="UP000008810">
    <property type="component" value="Chromosome 4"/>
</dbReference>
<feature type="chain" id="PRO_5003644143" description="TNFR-Cys domain-containing protein" evidence="2">
    <location>
        <begin position="29"/>
        <end position="192"/>
    </location>
</feature>
<evidence type="ECO:0000256" key="1">
    <source>
        <dbReference type="SAM" id="MobiDB-lite"/>
    </source>
</evidence>
<proteinExistence type="predicted"/>
<feature type="signal peptide" evidence="2">
    <location>
        <begin position="1"/>
        <end position="28"/>
    </location>
</feature>